<evidence type="ECO:0000313" key="4">
    <source>
        <dbReference type="EMBL" id="EHN02541.1"/>
    </source>
</evidence>
<accession>H0GUL1</accession>
<dbReference type="HOGENOM" id="CLU_089733_0_0_1"/>
<dbReference type="AlphaFoldDB" id="H0GUL1"/>
<gene>
    <name evidence="4" type="ORF">VIN7_7011</name>
</gene>
<dbReference type="InterPro" id="IPR001164">
    <property type="entry name" value="ArfGAP_dom"/>
</dbReference>
<dbReference type="EMBL" id="AGVY01000204">
    <property type="protein sequence ID" value="EHN02541.1"/>
    <property type="molecule type" value="Genomic_DNA"/>
</dbReference>
<keyword evidence="1" id="KW-0862">Zinc</keyword>
<protein>
    <submittedName>
        <fullName evidence="4">Gts1p</fullName>
    </submittedName>
</protein>
<keyword evidence="1" id="KW-0479">Metal-binding</keyword>
<feature type="compositionally biased region" description="Basic and acidic residues" evidence="2">
    <location>
        <begin position="140"/>
        <end position="161"/>
    </location>
</feature>
<dbReference type="FunFam" id="1.10.220.150:FF:000027">
    <property type="entry name" value="Gts1p"/>
    <property type="match status" value="1"/>
</dbReference>
<dbReference type="PROSITE" id="PS50115">
    <property type="entry name" value="ARFGAP"/>
    <property type="match status" value="1"/>
</dbReference>
<evidence type="ECO:0000256" key="1">
    <source>
        <dbReference type="PROSITE-ProRule" id="PRU00288"/>
    </source>
</evidence>
<keyword evidence="1" id="KW-0863">Zinc-finger</keyword>
<dbReference type="GO" id="GO:0005737">
    <property type="term" value="C:cytoplasm"/>
    <property type="evidence" value="ECO:0007669"/>
    <property type="project" value="TreeGrafter"/>
</dbReference>
<feature type="domain" description="Arf-GAP" evidence="3">
    <location>
        <begin position="14"/>
        <end position="141"/>
    </location>
</feature>
<organism evidence="4 5">
    <name type="scientific">Saccharomyces cerevisiae x Saccharomyces kudriavzevii (strain VIN7)</name>
    <name type="common">Yeast</name>
    <dbReference type="NCBI Taxonomy" id="1095631"/>
    <lineage>
        <taxon>Eukaryota</taxon>
        <taxon>Fungi</taxon>
        <taxon>Dikarya</taxon>
        <taxon>Ascomycota</taxon>
        <taxon>Saccharomycotina</taxon>
        <taxon>Saccharomycetes</taxon>
        <taxon>Saccharomycetales</taxon>
        <taxon>Saccharomycetaceae</taxon>
        <taxon>Saccharomyces</taxon>
    </lineage>
</organism>
<dbReference type="Proteomes" id="UP000009009">
    <property type="component" value="Unassembled WGS sequence"/>
</dbReference>
<dbReference type="InterPro" id="IPR038508">
    <property type="entry name" value="ArfGAP_dom_sf"/>
</dbReference>
<feature type="region of interest" description="Disordered" evidence="2">
    <location>
        <begin position="140"/>
        <end position="189"/>
    </location>
</feature>
<evidence type="ECO:0000259" key="3">
    <source>
        <dbReference type="PROSITE" id="PS50115"/>
    </source>
</evidence>
<dbReference type="Gene3D" id="1.10.220.150">
    <property type="entry name" value="Arf GTPase activating protein"/>
    <property type="match status" value="1"/>
</dbReference>
<name>H0GUL1_SACCK</name>
<keyword evidence="5" id="KW-1185">Reference proteome</keyword>
<evidence type="ECO:0000313" key="5">
    <source>
        <dbReference type="Proteomes" id="UP000009009"/>
    </source>
</evidence>
<dbReference type="SMART" id="SM00105">
    <property type="entry name" value="ArfGap"/>
    <property type="match status" value="1"/>
</dbReference>
<dbReference type="PRINTS" id="PR00405">
    <property type="entry name" value="REVINTRACTNG"/>
</dbReference>
<evidence type="ECO:0000256" key="2">
    <source>
        <dbReference type="SAM" id="MobiDB-lite"/>
    </source>
</evidence>
<comment type="caution">
    <text evidence="4">The sequence shown here is derived from an EMBL/GenBank/DDBJ whole genome shotgun (WGS) entry which is preliminary data.</text>
</comment>
<sequence>MRFRSSSHSLKHVDRELKDLINSSENANKCGECGNFYPTWCSVNLGVFLCGRCASVHRKVFGSRDDDAFSNVKSLSMDKWTREDIDELVSLGGNKGNARLWNTKNVPFPFDGDDDKTVVEHYIRDKYILGKFRYDETKPEDFGSRADDSDRESDRFHERNRSRSRSASHSFYKGGHNRSDYGDSRDSFQSGGSRYSRQLIELRDMGYNDTAKIWTHYRLLTATLIDPSIILKEIQVQEIVYHHQHLHQSRPCLEDVQRPVGHSQLSLMVVM</sequence>
<dbReference type="SUPFAM" id="SSF57863">
    <property type="entry name" value="ArfGap/RecO-like zinc finger"/>
    <property type="match status" value="1"/>
</dbReference>
<dbReference type="GO" id="GO:0008270">
    <property type="term" value="F:zinc ion binding"/>
    <property type="evidence" value="ECO:0007669"/>
    <property type="project" value="UniProtKB-KW"/>
</dbReference>
<feature type="compositionally biased region" description="Basic and acidic residues" evidence="2">
    <location>
        <begin position="177"/>
        <end position="186"/>
    </location>
</feature>
<dbReference type="GO" id="GO:0005096">
    <property type="term" value="F:GTPase activator activity"/>
    <property type="evidence" value="ECO:0007669"/>
    <property type="project" value="InterPro"/>
</dbReference>
<dbReference type="PhylomeDB" id="H0GUL1"/>
<reference evidence="4 5" key="1">
    <citation type="journal article" date="2012" name="FEMS Yeast Res.">
        <title>The genome sequence of the wine yeast VIN7 reveals an allotriploid hybrid genome with Saccharomyces cerevisiae and Saccharomyces kudriavzevii origins.</title>
        <authorList>
            <person name="Borneman A.R."/>
            <person name="Desany B.A."/>
            <person name="Riches D."/>
            <person name="Affourtit J.P."/>
            <person name="Forgan A.H."/>
            <person name="Pretorius I.S."/>
            <person name="Egholm M."/>
            <person name="Chambers P.J."/>
        </authorList>
    </citation>
    <scope>NUCLEOTIDE SEQUENCE [LARGE SCALE GENOMIC DNA]</scope>
    <source>
        <strain evidence="4 5">VIN7</strain>
    </source>
</reference>
<dbReference type="OrthoDB" id="10266696at2759"/>
<dbReference type="InterPro" id="IPR037278">
    <property type="entry name" value="ARFGAP/RecO"/>
</dbReference>
<dbReference type="PANTHER" id="PTHR45705:SF9">
    <property type="entry name" value="PROTEIN GTS1"/>
    <property type="match status" value="1"/>
</dbReference>
<dbReference type="InterPro" id="IPR051718">
    <property type="entry name" value="ARF_GTPase-activating"/>
</dbReference>
<dbReference type="PANTHER" id="PTHR45705">
    <property type="entry name" value="FI20236P1"/>
    <property type="match status" value="1"/>
</dbReference>
<proteinExistence type="predicted"/>
<dbReference type="Pfam" id="PF01412">
    <property type="entry name" value="ArfGap"/>
    <property type="match status" value="1"/>
</dbReference>